<dbReference type="EMBL" id="CP021983">
    <property type="protein sequence ID" value="ASC73874.1"/>
    <property type="molecule type" value="Genomic_DNA"/>
</dbReference>
<feature type="transmembrane region" description="Helical" evidence="1">
    <location>
        <begin position="205"/>
        <end position="229"/>
    </location>
</feature>
<keyword evidence="1" id="KW-0472">Membrane</keyword>
<organism evidence="2 3">
    <name type="scientific">Halomicronema hongdechloris C2206</name>
    <dbReference type="NCBI Taxonomy" id="1641165"/>
    <lineage>
        <taxon>Bacteria</taxon>
        <taxon>Bacillati</taxon>
        <taxon>Cyanobacteriota</taxon>
        <taxon>Cyanophyceae</taxon>
        <taxon>Nodosilineales</taxon>
        <taxon>Nodosilineaceae</taxon>
        <taxon>Halomicronema</taxon>
    </lineage>
</organism>
<keyword evidence="1" id="KW-1133">Transmembrane helix</keyword>
<name>A0A1Z3HU89_9CYAN</name>
<sequence length="238" mass="25725">MFLMTDAGFVPYVVYLYLVPVWTWLRSPTLAAGASDHQPGVGCLIGSVGLERAGCVEAGISNRSPGSARAMMAAMFYPYWLMQPRLLWLPILLAVVGLPAKALAHAVETHYVLDDVLEFQSTYSTGEPMAEATVEIYAPNNSEEPWLVTTTDELGRFSFLPDASLPGDWDVVIRQEGHGDILTVPVEADGGIDVDAIVNRLSQDIHYAATPALLASSTAVGLGGIALAFSRRRRMSDE</sequence>
<dbReference type="Proteomes" id="UP000191901">
    <property type="component" value="Chromosome"/>
</dbReference>
<dbReference type="STRING" id="1641165.XM38_18790"/>
<dbReference type="AlphaFoldDB" id="A0A1Z3HU89"/>
<evidence type="ECO:0000313" key="2">
    <source>
        <dbReference type="EMBL" id="ASC73874.1"/>
    </source>
</evidence>
<accession>A0A1Z3HU89</accession>
<keyword evidence="1" id="KW-0812">Transmembrane</keyword>
<keyword evidence="3" id="KW-1185">Reference proteome</keyword>
<gene>
    <name evidence="2" type="ORF">XM38_048480</name>
</gene>
<dbReference type="InterPro" id="IPR008969">
    <property type="entry name" value="CarboxyPept-like_regulatory"/>
</dbReference>
<dbReference type="SUPFAM" id="SSF49464">
    <property type="entry name" value="Carboxypeptidase regulatory domain-like"/>
    <property type="match status" value="1"/>
</dbReference>
<evidence type="ECO:0000313" key="3">
    <source>
        <dbReference type="Proteomes" id="UP000191901"/>
    </source>
</evidence>
<protein>
    <submittedName>
        <fullName evidence="2">Carboxypeptidase regulatory-like domain protein</fullName>
    </submittedName>
</protein>
<proteinExistence type="predicted"/>
<dbReference type="GO" id="GO:0004180">
    <property type="term" value="F:carboxypeptidase activity"/>
    <property type="evidence" value="ECO:0007669"/>
    <property type="project" value="UniProtKB-KW"/>
</dbReference>
<reference evidence="2 3" key="1">
    <citation type="journal article" date="2016" name="Biochim. Biophys. Acta">
        <title>Characterization of red-shifted phycobilisomes isolated from the chlorophyll f-containing cyanobacterium Halomicronema hongdechloris.</title>
        <authorList>
            <person name="Li Y."/>
            <person name="Lin Y."/>
            <person name="Garvey C.J."/>
            <person name="Birch D."/>
            <person name="Corkery R.W."/>
            <person name="Loughlin P.C."/>
            <person name="Scheer H."/>
            <person name="Willows R.D."/>
            <person name="Chen M."/>
        </authorList>
    </citation>
    <scope>NUCLEOTIDE SEQUENCE [LARGE SCALE GENOMIC DNA]</scope>
    <source>
        <strain evidence="2 3">C2206</strain>
    </source>
</reference>
<evidence type="ECO:0000256" key="1">
    <source>
        <dbReference type="SAM" id="Phobius"/>
    </source>
</evidence>
<dbReference type="KEGG" id="hhg:XM38_048480"/>